<dbReference type="EMBL" id="RRZK01000017">
    <property type="protein sequence ID" value="TDB62904.1"/>
    <property type="molecule type" value="Genomic_DNA"/>
</dbReference>
<feature type="transmembrane region" description="Helical" evidence="1">
    <location>
        <begin position="213"/>
        <end position="233"/>
    </location>
</feature>
<feature type="transmembrane region" description="Helical" evidence="1">
    <location>
        <begin position="122"/>
        <end position="140"/>
    </location>
</feature>
<feature type="transmembrane region" description="Helical" evidence="1">
    <location>
        <begin position="261"/>
        <end position="284"/>
    </location>
</feature>
<evidence type="ECO:0000313" key="2">
    <source>
        <dbReference type="EMBL" id="TDB62904.1"/>
    </source>
</evidence>
<keyword evidence="1" id="KW-0812">Transmembrane</keyword>
<accession>A0A1H2MH37</accession>
<dbReference type="RefSeq" id="WP_132680141.1">
    <property type="nucleotide sequence ID" value="NZ_LT629803.1"/>
</dbReference>
<keyword evidence="1" id="KW-1133">Transmembrane helix</keyword>
<keyword evidence="3" id="KW-1185">Reference proteome</keyword>
<dbReference type="Proteomes" id="UP000295254">
    <property type="component" value="Unassembled WGS sequence"/>
</dbReference>
<evidence type="ECO:0008006" key="4">
    <source>
        <dbReference type="Google" id="ProtNLM"/>
    </source>
</evidence>
<feature type="transmembrane region" description="Helical" evidence="1">
    <location>
        <begin position="371"/>
        <end position="390"/>
    </location>
</feature>
<protein>
    <recommendedName>
        <fullName evidence="4">Glycosyltransferase RgtA/B/C/D-like domain-containing protein</fullName>
    </recommendedName>
</protein>
<comment type="caution">
    <text evidence="2">The sequence shown here is derived from an EMBL/GenBank/DDBJ whole genome shotgun (WGS) entry which is preliminary data.</text>
</comment>
<feature type="transmembrane region" description="Helical" evidence="1">
    <location>
        <begin position="323"/>
        <end position="341"/>
    </location>
</feature>
<feature type="transmembrane region" description="Helical" evidence="1">
    <location>
        <begin position="63"/>
        <end position="87"/>
    </location>
</feature>
<feature type="transmembrane region" description="Helical" evidence="1">
    <location>
        <begin position="348"/>
        <end position="365"/>
    </location>
</feature>
<dbReference type="AlphaFoldDB" id="A0A1H2MH37"/>
<feature type="transmembrane region" description="Helical" evidence="1">
    <location>
        <begin position="296"/>
        <end position="317"/>
    </location>
</feature>
<proteinExistence type="predicted"/>
<keyword evidence="1" id="KW-0472">Membrane</keyword>
<gene>
    <name evidence="2" type="ORF">EIY72_13510</name>
</gene>
<feature type="transmembrane region" description="Helical" evidence="1">
    <location>
        <begin position="402"/>
        <end position="421"/>
    </location>
</feature>
<name>A0A1H2MH37_PSEVA</name>
<feature type="transmembrane region" description="Helical" evidence="1">
    <location>
        <begin position="99"/>
        <end position="116"/>
    </location>
</feature>
<reference evidence="3" key="1">
    <citation type="journal article" date="2019" name="bioRxiv">
        <title>Bacterially produced spermidine induces plant systemic susceptibility to pathogens.</title>
        <authorList>
            <person name="Melnyk R.A."/>
            <person name="Beskrovnaya P.A."/>
            <person name="Liu Z."/>
            <person name="Song Y."/>
            <person name="Haney C.H."/>
        </authorList>
    </citation>
    <scope>NUCLEOTIDE SEQUENCE [LARGE SCALE GENOMIC DNA]</scope>
    <source>
        <strain evidence="3">Dha-51</strain>
    </source>
</reference>
<dbReference type="OrthoDB" id="8436204at2"/>
<sequence>MPKLISDNNTYSSDPLVRTAVLSLVIATSLLLCFRMTLGVDLTDESYYLSFVDGWLKTGFHDSSALVIHQTAEFLVFPFVKIFFTIYPDENGLALFNRYLYLSLSLLSGFCFFYFARTRQTFTISALCGVAVTSFIPFSLPAPSYNTIGMLGMLCAIACYATFIETRKHTLLLISAASWAVSALAYPTLVVVLASFLTVIVAVPTLRPTILRYSLWCLLFQVLGLGLLLSVYGENRLMQIVEFTNASLQVSSGLGGKVSRAYVLLSASYTFVALCLGSIAVGVVAGMRIRHWTHGWLTASLITGVLVTARLTGPVLYATSHDYVFLLAITGTAFFITASITRTHNDSALTGYFLVGLFAGLVTSLTATNSIVNFAVGGFISTCILLLSALPKDKIYRKAHTTLVCVVSAFFLLSNFEFIYGESTDLLSSKSANRIERGVFAGLVTTKEKAEAITETSAFLAKIPGESIAAIGRFPSIYLLTRMRPQTLSTWDFSQQNGTTPKIDSAISEFYSFDKNLPSVVLNVTDPWTRPPSNSALQLLTRYVKTSHIETNLWRIEIYVKPSTVR</sequence>
<organism evidence="2 3">
    <name type="scientific">Pseudomonas vancouverensis</name>
    <dbReference type="NCBI Taxonomy" id="95300"/>
    <lineage>
        <taxon>Bacteria</taxon>
        <taxon>Pseudomonadati</taxon>
        <taxon>Pseudomonadota</taxon>
        <taxon>Gammaproteobacteria</taxon>
        <taxon>Pseudomonadales</taxon>
        <taxon>Pseudomonadaceae</taxon>
        <taxon>Pseudomonas</taxon>
    </lineage>
</organism>
<evidence type="ECO:0000256" key="1">
    <source>
        <dbReference type="SAM" id="Phobius"/>
    </source>
</evidence>
<feature type="transmembrane region" description="Helical" evidence="1">
    <location>
        <begin position="147"/>
        <end position="164"/>
    </location>
</feature>
<evidence type="ECO:0000313" key="3">
    <source>
        <dbReference type="Proteomes" id="UP000295254"/>
    </source>
</evidence>
<feature type="transmembrane region" description="Helical" evidence="1">
    <location>
        <begin position="184"/>
        <end position="206"/>
    </location>
</feature>